<dbReference type="AlphaFoldDB" id="A0AAU9K523"/>
<name>A0AAU9K523_9CILI</name>
<reference evidence="1" key="1">
    <citation type="submission" date="2021-09" db="EMBL/GenBank/DDBJ databases">
        <authorList>
            <consortium name="AG Swart"/>
            <person name="Singh M."/>
            <person name="Singh A."/>
            <person name="Seah K."/>
            <person name="Emmerich C."/>
        </authorList>
    </citation>
    <scope>NUCLEOTIDE SEQUENCE</scope>
    <source>
        <strain evidence="1">ATCC30299</strain>
    </source>
</reference>
<evidence type="ECO:0000313" key="1">
    <source>
        <dbReference type="EMBL" id="CAG9330733.1"/>
    </source>
</evidence>
<evidence type="ECO:0000313" key="2">
    <source>
        <dbReference type="Proteomes" id="UP001162131"/>
    </source>
</evidence>
<dbReference type="EMBL" id="CAJZBQ010000052">
    <property type="protein sequence ID" value="CAG9330733.1"/>
    <property type="molecule type" value="Genomic_DNA"/>
</dbReference>
<proteinExistence type="predicted"/>
<keyword evidence="2" id="KW-1185">Reference proteome</keyword>
<sequence>MLATVIFKFHNKNYRNHYNSDCNYLFNYLIKQRGSELYIYDLKTHERTSTSASNKFGANNWLLDSIVSIIKISNSHLFIIGKNNKGYLMDLRTRKISFYLDLKIEDYGNFPIYPFIYYDNCIYIISNFRILKYNLYKKISTIMKFPCVIEG</sequence>
<comment type="caution">
    <text evidence="1">The sequence shown here is derived from an EMBL/GenBank/DDBJ whole genome shotgun (WGS) entry which is preliminary data.</text>
</comment>
<dbReference type="Proteomes" id="UP001162131">
    <property type="component" value="Unassembled WGS sequence"/>
</dbReference>
<protein>
    <submittedName>
        <fullName evidence="1">Uncharacterized protein</fullName>
    </submittedName>
</protein>
<accession>A0AAU9K523</accession>
<organism evidence="1 2">
    <name type="scientific">Blepharisma stoltei</name>
    <dbReference type="NCBI Taxonomy" id="1481888"/>
    <lineage>
        <taxon>Eukaryota</taxon>
        <taxon>Sar</taxon>
        <taxon>Alveolata</taxon>
        <taxon>Ciliophora</taxon>
        <taxon>Postciliodesmatophora</taxon>
        <taxon>Heterotrichea</taxon>
        <taxon>Heterotrichida</taxon>
        <taxon>Blepharismidae</taxon>
        <taxon>Blepharisma</taxon>
    </lineage>
</organism>
<gene>
    <name evidence="1" type="ORF">BSTOLATCC_MIC52149</name>
</gene>